<proteinExistence type="inferred from homology"/>
<dbReference type="InterPro" id="IPR054691">
    <property type="entry name" value="LeuA/HCS_post-cat"/>
</dbReference>
<dbReference type="PROSITE" id="PS00815">
    <property type="entry name" value="AIPM_HOMOCIT_SYNTH_1"/>
    <property type="match status" value="1"/>
</dbReference>
<dbReference type="Gene3D" id="1.10.238.260">
    <property type="match status" value="1"/>
</dbReference>
<dbReference type="Pfam" id="PF08502">
    <property type="entry name" value="LeuA_dimer"/>
    <property type="match status" value="1"/>
</dbReference>
<comment type="pathway">
    <text evidence="1">Amino-acid biosynthesis; L-isoleucine biosynthesis; 2-oxobutanoate from pyruvate: step 1/3.</text>
</comment>
<dbReference type="EMBL" id="LT838272">
    <property type="protein sequence ID" value="SMB90800.1"/>
    <property type="molecule type" value="Genomic_DNA"/>
</dbReference>
<dbReference type="UniPathway" id="UPA00047">
    <property type="reaction ID" value="UER00066"/>
</dbReference>
<dbReference type="InterPro" id="IPR013709">
    <property type="entry name" value="2-isopropylmalate_synth_dimer"/>
</dbReference>
<dbReference type="InterPro" id="IPR002034">
    <property type="entry name" value="AIPM/Hcit_synth_CS"/>
</dbReference>
<dbReference type="InterPro" id="IPR005675">
    <property type="entry name" value="Citramal_synthase"/>
</dbReference>
<dbReference type="STRING" id="698762.SAMN00808754_0332"/>
<dbReference type="EC" id="2.3.3.21" evidence="8"/>
<dbReference type="GO" id="GO:0043714">
    <property type="term" value="F:(R)-citramalate synthase activity"/>
    <property type="evidence" value="ECO:0007669"/>
    <property type="project" value="UniProtKB-UniRule"/>
</dbReference>
<evidence type="ECO:0000256" key="7">
    <source>
        <dbReference type="ARBA" id="ARBA00048263"/>
    </source>
</evidence>
<protein>
    <recommendedName>
        <fullName evidence="8">Citramalate synthase</fullName>
        <ecNumber evidence="8">2.3.3.21</ecNumber>
    </recommendedName>
</protein>
<dbReference type="Pfam" id="PF00682">
    <property type="entry name" value="HMGL-like"/>
    <property type="match status" value="1"/>
</dbReference>
<gene>
    <name evidence="11" type="ORF">SAMN00808754_0332</name>
</gene>
<evidence type="ECO:0000256" key="4">
    <source>
        <dbReference type="ARBA" id="ARBA00022624"/>
    </source>
</evidence>
<comment type="similarity">
    <text evidence="2 9">Belongs to the alpha-IPM synthase/homocitrate synthase family.</text>
</comment>
<dbReference type="OrthoDB" id="9804858at2"/>
<dbReference type="InterPro" id="IPR036230">
    <property type="entry name" value="LeuA_allosteric_dom_sf"/>
</dbReference>
<dbReference type="RefSeq" id="WP_084663410.1">
    <property type="nucleotide sequence ID" value="NZ_LT838272.1"/>
</dbReference>
<dbReference type="CDD" id="cd07941">
    <property type="entry name" value="DRE_TIM_LeuA3"/>
    <property type="match status" value="1"/>
</dbReference>
<dbReference type="PANTHER" id="PTHR43538">
    <property type="entry name" value="ALPHA-IPM SYNTHASE/HOMOCITRATE SYNTHASE"/>
    <property type="match status" value="1"/>
</dbReference>
<evidence type="ECO:0000256" key="5">
    <source>
        <dbReference type="ARBA" id="ARBA00022679"/>
    </source>
</evidence>
<dbReference type="InterPro" id="IPR000891">
    <property type="entry name" value="PYR_CT"/>
</dbReference>
<keyword evidence="4" id="KW-0412">Isoleucine biosynthesis</keyword>
<dbReference type="GO" id="GO:0009097">
    <property type="term" value="P:isoleucine biosynthetic process"/>
    <property type="evidence" value="ECO:0007669"/>
    <property type="project" value="UniProtKB-UniRule"/>
</dbReference>
<dbReference type="NCBIfam" id="TIGR00977">
    <property type="entry name" value="citramal_synth"/>
    <property type="match status" value="1"/>
</dbReference>
<keyword evidence="12" id="KW-1185">Reference proteome</keyword>
<dbReference type="SMART" id="SM00917">
    <property type="entry name" value="LeuA_dimer"/>
    <property type="match status" value="1"/>
</dbReference>
<dbReference type="Pfam" id="PF22617">
    <property type="entry name" value="HCS_D2"/>
    <property type="match status" value="1"/>
</dbReference>
<evidence type="ECO:0000313" key="11">
    <source>
        <dbReference type="EMBL" id="SMB90800.1"/>
    </source>
</evidence>
<comment type="catalytic activity">
    <reaction evidence="7">
        <text>pyruvate + acetyl-CoA + H2O = (3R)-citramalate + CoA + H(+)</text>
        <dbReference type="Rhea" id="RHEA:19045"/>
        <dbReference type="ChEBI" id="CHEBI:15361"/>
        <dbReference type="ChEBI" id="CHEBI:15377"/>
        <dbReference type="ChEBI" id="CHEBI:15378"/>
        <dbReference type="ChEBI" id="CHEBI:30934"/>
        <dbReference type="ChEBI" id="CHEBI:57287"/>
        <dbReference type="ChEBI" id="CHEBI:57288"/>
        <dbReference type="EC" id="2.3.3.21"/>
    </reaction>
</comment>
<reference evidence="11 12" key="1">
    <citation type="submission" date="2017-04" db="EMBL/GenBank/DDBJ databases">
        <authorList>
            <person name="Afonso C.L."/>
            <person name="Miller P.J."/>
            <person name="Scott M.A."/>
            <person name="Spackman E."/>
            <person name="Goraichik I."/>
            <person name="Dimitrov K.M."/>
            <person name="Suarez D.L."/>
            <person name="Swayne D.E."/>
        </authorList>
    </citation>
    <scope>NUCLEOTIDE SEQUENCE [LARGE SCALE GENOMIC DNA]</scope>
    <source>
        <strain evidence="11 12">ToBE</strain>
    </source>
</reference>
<evidence type="ECO:0000256" key="8">
    <source>
        <dbReference type="NCBIfam" id="TIGR00977"/>
    </source>
</evidence>
<keyword evidence="5 9" id="KW-0808">Transferase</keyword>
<evidence type="ECO:0000259" key="10">
    <source>
        <dbReference type="PROSITE" id="PS50991"/>
    </source>
</evidence>
<dbReference type="GO" id="GO:0009098">
    <property type="term" value="P:L-leucine biosynthetic process"/>
    <property type="evidence" value="ECO:0007669"/>
    <property type="project" value="InterPro"/>
</dbReference>
<evidence type="ECO:0000256" key="1">
    <source>
        <dbReference type="ARBA" id="ARBA00004743"/>
    </source>
</evidence>
<evidence type="ECO:0000256" key="6">
    <source>
        <dbReference type="ARBA" id="ARBA00023304"/>
    </source>
</evidence>
<dbReference type="PROSITE" id="PS50991">
    <property type="entry name" value="PYR_CT"/>
    <property type="match status" value="1"/>
</dbReference>
<dbReference type="PANTHER" id="PTHR43538:SF1">
    <property type="entry name" value="(R)-CITRAMALATE SYNTHASE"/>
    <property type="match status" value="1"/>
</dbReference>
<dbReference type="Gene3D" id="3.20.20.70">
    <property type="entry name" value="Aldolase class I"/>
    <property type="match status" value="1"/>
</dbReference>
<sequence>MAEKIYLYDTTLRDGSQAEGISLSVEDKIKIAKRLDLFGMDYIEGGWPAANPKDMEFFERAQRLTWHHARLAAFGRTRKPGGRVEEDENLLAILQTGVKVATIFGKTWDLHVYQALNTTLEENLAMIRETVGFLVERGLEVVYDAEHFFDGYKNNPDYALACLKEAASAGASWIVLCDTNGGCLPGEIEEAVKRVRQVIDKPLGIHTHNDGELAVANTLAAVMAGCRQVQGTINGFGERCGNANLCSVIPNLELKLGYRCLPPGHLRELTEVSRYVSEIANVIQPNNQPFVGYSAFAHKGGIHVSAVMKNASTYEHIPPEKVGNKRRVLVSELAGASNLRYKAAEMGLKLDGRQTSDVVECIKELERQGYQFEGAEASLELLLRKASGEYRQPFQVDYFRILVEKREDQEATAEAIVKLRVGDQVVHTAAEGNGPVNALDNALRKALEEFFPAIRRMRLTDYKVRVLDEEAATSAKVRVLIESRDANNSWSTVGVSTNIIEASWEALLDSMEYALLKEGAQREAAGA</sequence>
<dbReference type="SUPFAM" id="SSF51569">
    <property type="entry name" value="Aldolase"/>
    <property type="match status" value="1"/>
</dbReference>
<evidence type="ECO:0000256" key="9">
    <source>
        <dbReference type="RuleBase" id="RU003523"/>
    </source>
</evidence>
<dbReference type="Gene3D" id="3.30.160.270">
    <property type="match status" value="1"/>
</dbReference>
<dbReference type="InterPro" id="IPR013785">
    <property type="entry name" value="Aldolase_TIM"/>
</dbReference>
<name>A0A1W1VC79_9FIRM</name>
<organism evidence="11 12">
    <name type="scientific">Thermanaeromonas toyohensis ToBE</name>
    <dbReference type="NCBI Taxonomy" id="698762"/>
    <lineage>
        <taxon>Bacteria</taxon>
        <taxon>Bacillati</taxon>
        <taxon>Bacillota</taxon>
        <taxon>Clostridia</taxon>
        <taxon>Neomoorellales</taxon>
        <taxon>Neomoorellaceae</taxon>
        <taxon>Thermanaeromonas</taxon>
    </lineage>
</organism>
<evidence type="ECO:0000256" key="3">
    <source>
        <dbReference type="ARBA" id="ARBA00022605"/>
    </source>
</evidence>
<dbReference type="GO" id="GO:0003852">
    <property type="term" value="F:2-isopropylmalate synthase activity"/>
    <property type="evidence" value="ECO:0007669"/>
    <property type="project" value="InterPro"/>
</dbReference>
<dbReference type="Proteomes" id="UP000192569">
    <property type="component" value="Chromosome I"/>
</dbReference>
<keyword evidence="6" id="KW-0100">Branched-chain amino acid biosynthesis</keyword>
<keyword evidence="3" id="KW-0028">Amino-acid biosynthesis</keyword>
<evidence type="ECO:0000313" key="12">
    <source>
        <dbReference type="Proteomes" id="UP000192569"/>
    </source>
</evidence>
<dbReference type="AlphaFoldDB" id="A0A1W1VC79"/>
<evidence type="ECO:0000256" key="2">
    <source>
        <dbReference type="ARBA" id="ARBA00006154"/>
    </source>
</evidence>
<feature type="domain" description="Pyruvate carboxyltransferase" evidence="10">
    <location>
        <begin position="5"/>
        <end position="270"/>
    </location>
</feature>
<dbReference type="SUPFAM" id="SSF110921">
    <property type="entry name" value="2-isopropylmalate synthase LeuA, allosteric (dimerisation) domain"/>
    <property type="match status" value="1"/>
</dbReference>
<accession>A0A1W1VC79</accession>